<reference evidence="1" key="1">
    <citation type="journal article" date="2021" name="J. Hered.">
        <title>Genome Assembly of Salicaceae Populus deltoides (Eastern Cottonwood) I-69 Based on Nanopore Sequencing and Hi-C Technologies.</title>
        <authorList>
            <person name="Bai S."/>
            <person name="Wu H."/>
            <person name="Zhang J."/>
            <person name="Pan Z."/>
            <person name="Zhao W."/>
            <person name="Li Z."/>
            <person name="Tong C."/>
        </authorList>
    </citation>
    <scope>NUCLEOTIDE SEQUENCE</scope>
    <source>
        <tissue evidence="1">Leaf</tissue>
    </source>
</reference>
<dbReference type="Proteomes" id="UP000807159">
    <property type="component" value="Chromosome 11"/>
</dbReference>
<dbReference type="EMBL" id="JACEGQ020000011">
    <property type="protein sequence ID" value="KAH8494446.1"/>
    <property type="molecule type" value="Genomic_DNA"/>
</dbReference>
<sequence>IEQMVNEVPVTIQDDKIHNYRVLANDCFVHLEVQFKFFHLSSKVGVLGRTYRPDFQNPAKPGVAMPMKTITEPHPFSLLISTPAYSLQKVVQTNRPPQS</sequence>
<name>A0A8T2XMW6_POPDE</name>
<feature type="non-terminal residue" evidence="1">
    <location>
        <position position="1"/>
    </location>
</feature>
<dbReference type="PANTHER" id="PTHR31656">
    <property type="entry name" value="ROOT CAP DOMAIN-CONTAINING PROTEIN"/>
    <property type="match status" value="1"/>
</dbReference>
<gene>
    <name evidence="1" type="ORF">H0E87_021007</name>
</gene>
<dbReference type="InterPro" id="IPR009646">
    <property type="entry name" value="Root_cap"/>
</dbReference>
<protein>
    <submittedName>
        <fullName evidence="1">Uncharacterized protein</fullName>
    </submittedName>
</protein>
<proteinExistence type="predicted"/>
<evidence type="ECO:0000313" key="1">
    <source>
        <dbReference type="EMBL" id="KAH8494446.1"/>
    </source>
</evidence>
<dbReference type="Pfam" id="PF06830">
    <property type="entry name" value="Root_cap"/>
    <property type="match status" value="1"/>
</dbReference>
<comment type="caution">
    <text evidence="1">The sequence shown here is derived from an EMBL/GenBank/DDBJ whole genome shotgun (WGS) entry which is preliminary data.</text>
</comment>
<accession>A0A8T2XMW6</accession>
<evidence type="ECO:0000313" key="2">
    <source>
        <dbReference type="Proteomes" id="UP000807159"/>
    </source>
</evidence>
<organism evidence="1 2">
    <name type="scientific">Populus deltoides</name>
    <name type="common">Eastern poplar</name>
    <name type="synonym">Eastern cottonwood</name>
    <dbReference type="NCBI Taxonomy" id="3696"/>
    <lineage>
        <taxon>Eukaryota</taxon>
        <taxon>Viridiplantae</taxon>
        <taxon>Streptophyta</taxon>
        <taxon>Embryophyta</taxon>
        <taxon>Tracheophyta</taxon>
        <taxon>Spermatophyta</taxon>
        <taxon>Magnoliopsida</taxon>
        <taxon>eudicotyledons</taxon>
        <taxon>Gunneridae</taxon>
        <taxon>Pentapetalae</taxon>
        <taxon>rosids</taxon>
        <taxon>fabids</taxon>
        <taxon>Malpighiales</taxon>
        <taxon>Salicaceae</taxon>
        <taxon>Saliceae</taxon>
        <taxon>Populus</taxon>
    </lineage>
</organism>
<keyword evidence="2" id="KW-1185">Reference proteome</keyword>
<dbReference type="AlphaFoldDB" id="A0A8T2XMW6"/>